<evidence type="ECO:0000313" key="1">
    <source>
        <dbReference type="EMBL" id="MCI0753526.1"/>
    </source>
</evidence>
<accession>A0ABS9W2K3</accession>
<name>A0ABS9W2K3_9PROT</name>
<proteinExistence type="predicted"/>
<dbReference type="EMBL" id="JALBUU010000004">
    <property type="protein sequence ID" value="MCI0753526.1"/>
    <property type="molecule type" value="Genomic_DNA"/>
</dbReference>
<sequence>MDGIDQLRALQLREELEQLQSLAEAVSEDPQNQIICTLLWHAEHVLREADRIADLLGMPIEPMPWWTAWQTKFGTHSSN</sequence>
<evidence type="ECO:0000313" key="2">
    <source>
        <dbReference type="Proteomes" id="UP001201985"/>
    </source>
</evidence>
<keyword evidence="2" id="KW-1185">Reference proteome</keyword>
<organism evidence="1 2">
    <name type="scientific">Teichococcus vastitatis</name>
    <dbReference type="NCBI Taxonomy" id="2307076"/>
    <lineage>
        <taxon>Bacteria</taxon>
        <taxon>Pseudomonadati</taxon>
        <taxon>Pseudomonadota</taxon>
        <taxon>Alphaproteobacteria</taxon>
        <taxon>Acetobacterales</taxon>
        <taxon>Roseomonadaceae</taxon>
        <taxon>Roseomonas</taxon>
    </lineage>
</organism>
<dbReference type="Proteomes" id="UP001201985">
    <property type="component" value="Unassembled WGS sequence"/>
</dbReference>
<comment type="caution">
    <text evidence="1">The sequence shown here is derived from an EMBL/GenBank/DDBJ whole genome shotgun (WGS) entry which is preliminary data.</text>
</comment>
<dbReference type="RefSeq" id="WP_241792753.1">
    <property type="nucleotide sequence ID" value="NZ_JALBUU010000004.1"/>
</dbReference>
<reference evidence="1 2" key="1">
    <citation type="submission" date="2022-03" db="EMBL/GenBank/DDBJ databases">
        <title>Complete genome analysis of Roseomonas KG 17.1 : a prolific producer of plant growth promoters.</title>
        <authorList>
            <person name="Saadouli I."/>
            <person name="Najjari A."/>
            <person name="Mosbah A."/>
            <person name="Ouzari H.I."/>
        </authorList>
    </citation>
    <scope>NUCLEOTIDE SEQUENCE [LARGE SCALE GENOMIC DNA]</scope>
    <source>
        <strain evidence="1 2">KG17-1</strain>
    </source>
</reference>
<gene>
    <name evidence="1" type="ORF">MON41_07100</name>
</gene>
<protein>
    <submittedName>
        <fullName evidence="1">Uncharacterized protein</fullName>
    </submittedName>
</protein>